<comment type="caution">
    <text evidence="1">The sequence shown here is derived from an EMBL/GenBank/DDBJ whole genome shotgun (WGS) entry which is preliminary data.</text>
</comment>
<dbReference type="PANTHER" id="PTHR15140">
    <property type="entry name" value="TUBULIN-SPECIFIC CHAPERONE E"/>
    <property type="match status" value="1"/>
</dbReference>
<dbReference type="SUPFAM" id="SSF52058">
    <property type="entry name" value="L domain-like"/>
    <property type="match status" value="1"/>
</dbReference>
<keyword evidence="2" id="KW-1185">Reference proteome</keyword>
<accession>A0AAN8U5V7</accession>
<proteinExistence type="predicted"/>
<dbReference type="PANTHER" id="PTHR15140:SF33">
    <property type="entry name" value="LATE BLIGHT RESISTANCE PROTEIN HOMOLOG R1A-3 ISOFORM X1"/>
    <property type="match status" value="1"/>
</dbReference>
<evidence type="ECO:0000313" key="2">
    <source>
        <dbReference type="Proteomes" id="UP001371456"/>
    </source>
</evidence>
<gene>
    <name evidence="1" type="ORF">RDI58_004083</name>
</gene>
<dbReference type="Proteomes" id="UP001371456">
    <property type="component" value="Unassembled WGS sequence"/>
</dbReference>
<sequence length="110" mass="12611">MFNACRGEEWDPNVSVFTQLKLLQIEVNSLKSWKATNDNFPFLERLVLRSCYHLKEIPIEFADINTLQLIELDSCLPILAESAARIQQEQQDLGNDPMDVRIITSRCGNS</sequence>
<dbReference type="EMBL" id="JBANQN010000002">
    <property type="protein sequence ID" value="KAK6796382.1"/>
    <property type="molecule type" value="Genomic_DNA"/>
</dbReference>
<dbReference type="AlphaFoldDB" id="A0AAN8U5V7"/>
<evidence type="ECO:0000313" key="1">
    <source>
        <dbReference type="EMBL" id="KAK6796382.1"/>
    </source>
</evidence>
<reference evidence="1 2" key="1">
    <citation type="submission" date="2024-02" db="EMBL/GenBank/DDBJ databases">
        <title>de novo genome assembly of Solanum bulbocastanum strain 11H21.</title>
        <authorList>
            <person name="Hosaka A.J."/>
        </authorList>
    </citation>
    <scope>NUCLEOTIDE SEQUENCE [LARGE SCALE GENOMIC DNA]</scope>
    <source>
        <tissue evidence="1">Young leaves</tissue>
    </source>
</reference>
<dbReference type="Gene3D" id="3.80.10.10">
    <property type="entry name" value="Ribonuclease Inhibitor"/>
    <property type="match status" value="1"/>
</dbReference>
<organism evidence="1 2">
    <name type="scientific">Solanum bulbocastanum</name>
    <name type="common">Wild potato</name>
    <dbReference type="NCBI Taxonomy" id="147425"/>
    <lineage>
        <taxon>Eukaryota</taxon>
        <taxon>Viridiplantae</taxon>
        <taxon>Streptophyta</taxon>
        <taxon>Embryophyta</taxon>
        <taxon>Tracheophyta</taxon>
        <taxon>Spermatophyta</taxon>
        <taxon>Magnoliopsida</taxon>
        <taxon>eudicotyledons</taxon>
        <taxon>Gunneridae</taxon>
        <taxon>Pentapetalae</taxon>
        <taxon>asterids</taxon>
        <taxon>lamiids</taxon>
        <taxon>Solanales</taxon>
        <taxon>Solanaceae</taxon>
        <taxon>Solanoideae</taxon>
        <taxon>Solaneae</taxon>
        <taxon>Solanum</taxon>
    </lineage>
</organism>
<name>A0AAN8U5V7_SOLBU</name>
<dbReference type="InterPro" id="IPR032675">
    <property type="entry name" value="LRR_dom_sf"/>
</dbReference>
<protein>
    <submittedName>
        <fullName evidence="1">Uncharacterized protein</fullName>
    </submittedName>
</protein>